<dbReference type="EMBL" id="AWUE01021907">
    <property type="protein sequence ID" value="OMO60356.1"/>
    <property type="molecule type" value="Genomic_DNA"/>
</dbReference>
<dbReference type="GO" id="GO:0006869">
    <property type="term" value="P:lipid transport"/>
    <property type="evidence" value="ECO:0007669"/>
    <property type="project" value="InterPro"/>
</dbReference>
<comment type="similarity">
    <text evidence="2">Belongs to the plant LTP family.</text>
</comment>
<dbReference type="GO" id="GO:0098552">
    <property type="term" value="C:side of membrane"/>
    <property type="evidence" value="ECO:0007669"/>
    <property type="project" value="UniProtKB-KW"/>
</dbReference>
<evidence type="ECO:0000256" key="7">
    <source>
        <dbReference type="ARBA" id="ARBA00023180"/>
    </source>
</evidence>
<evidence type="ECO:0000259" key="11">
    <source>
        <dbReference type="SMART" id="SM00499"/>
    </source>
</evidence>
<dbReference type="PRINTS" id="PR00382">
    <property type="entry name" value="LIPIDTRNSFER"/>
</dbReference>
<evidence type="ECO:0000256" key="4">
    <source>
        <dbReference type="ARBA" id="ARBA00022622"/>
    </source>
</evidence>
<dbReference type="Gene3D" id="1.10.110.10">
    <property type="entry name" value="Plant lipid-transfer and hydrophobic proteins"/>
    <property type="match status" value="1"/>
</dbReference>
<proteinExistence type="inferred from homology"/>
<evidence type="ECO:0000256" key="2">
    <source>
        <dbReference type="ARBA" id="ARBA00009748"/>
    </source>
</evidence>
<name>A0A1R3GQM9_9ROSI</name>
<keyword evidence="7" id="KW-0325">Glycoprotein</keyword>
<evidence type="ECO:0000256" key="10">
    <source>
        <dbReference type="SAM" id="SignalP"/>
    </source>
</evidence>
<keyword evidence="13" id="KW-1185">Reference proteome</keyword>
<keyword evidence="4" id="KW-0336">GPI-anchor</keyword>
<accession>A0A1R3GQM9</accession>
<dbReference type="GO" id="GO:0008289">
    <property type="term" value="F:lipid binding"/>
    <property type="evidence" value="ECO:0007669"/>
    <property type="project" value="InterPro"/>
</dbReference>
<dbReference type="SUPFAM" id="SSF47699">
    <property type="entry name" value="Bifunctional inhibitor/lipid-transfer protein/seed storage 2S albumin"/>
    <property type="match status" value="1"/>
</dbReference>
<feature type="compositionally biased region" description="Polar residues" evidence="9">
    <location>
        <begin position="173"/>
        <end position="183"/>
    </location>
</feature>
<dbReference type="GO" id="GO:0005886">
    <property type="term" value="C:plasma membrane"/>
    <property type="evidence" value="ECO:0007669"/>
    <property type="project" value="UniProtKB-SubCell"/>
</dbReference>
<evidence type="ECO:0000256" key="5">
    <source>
        <dbReference type="ARBA" id="ARBA00022729"/>
    </source>
</evidence>
<dbReference type="CDD" id="cd00010">
    <property type="entry name" value="AAI_LTSS"/>
    <property type="match status" value="1"/>
</dbReference>
<dbReference type="PANTHER" id="PTHR33044">
    <property type="entry name" value="BIFUNCTIONAL INHIBITOR/LIPID-TRANSFER PROTEIN/SEED STORAGE 2S ALBUMIN SUPERFAMILY PROTEIN-RELATED"/>
    <property type="match status" value="1"/>
</dbReference>
<feature type="region of interest" description="Disordered" evidence="9">
    <location>
        <begin position="120"/>
        <end position="200"/>
    </location>
</feature>
<dbReference type="InterPro" id="IPR043325">
    <property type="entry name" value="LTSS"/>
</dbReference>
<evidence type="ECO:0000256" key="8">
    <source>
        <dbReference type="ARBA" id="ARBA00023288"/>
    </source>
</evidence>
<keyword evidence="3" id="KW-1003">Cell membrane</keyword>
<gene>
    <name evidence="12" type="ORF">COLO4_33856</name>
</gene>
<feature type="signal peptide" evidence="10">
    <location>
        <begin position="1"/>
        <end position="22"/>
    </location>
</feature>
<keyword evidence="4" id="KW-0472">Membrane</keyword>
<dbReference type="InterPro" id="IPR036312">
    <property type="entry name" value="Bifun_inhib/LTP/seed_sf"/>
</dbReference>
<keyword evidence="8" id="KW-0449">Lipoprotein</keyword>
<evidence type="ECO:0000256" key="1">
    <source>
        <dbReference type="ARBA" id="ARBA00004609"/>
    </source>
</evidence>
<evidence type="ECO:0000256" key="9">
    <source>
        <dbReference type="SAM" id="MobiDB-lite"/>
    </source>
</evidence>
<dbReference type="STRING" id="93759.A0A1R3GQM9"/>
<dbReference type="InterPro" id="IPR016140">
    <property type="entry name" value="Bifunc_inhib/LTP/seed_store"/>
</dbReference>
<dbReference type="Pfam" id="PF14368">
    <property type="entry name" value="LTP_2"/>
    <property type="match status" value="1"/>
</dbReference>
<dbReference type="AlphaFoldDB" id="A0A1R3GQM9"/>
<feature type="compositionally biased region" description="Low complexity" evidence="9">
    <location>
        <begin position="131"/>
        <end position="164"/>
    </location>
</feature>
<sequence>MAPSKFSLGLTLAILSIWAVDAADQQAAAPTPSSFSVECTSLILKMSDCFPFVASGSQVSEPKDSCCSGLKTVLKEDPKCLCEALKSSGSMAVSINVTKALTLPAACKVSAPSATNCGTAVSPAGAPGVQPSATAAGAPSASSEGAKETTPATGSSGTPSASSEGAKEVTPDIGSSDTPSASSGAAKDMTPVPDSSGSPVLSVSIGSLVAGLMIMLISGY</sequence>
<dbReference type="SMART" id="SM00499">
    <property type="entry name" value="AAI"/>
    <property type="match status" value="1"/>
</dbReference>
<evidence type="ECO:0000256" key="3">
    <source>
        <dbReference type="ARBA" id="ARBA00022475"/>
    </source>
</evidence>
<dbReference type="InterPro" id="IPR000528">
    <property type="entry name" value="Plant_nsLTP"/>
</dbReference>
<dbReference type="Proteomes" id="UP000187203">
    <property type="component" value="Unassembled WGS sequence"/>
</dbReference>
<comment type="caution">
    <text evidence="12">The sequence shown here is derived from an EMBL/GenBank/DDBJ whole genome shotgun (WGS) entry which is preliminary data.</text>
</comment>
<reference evidence="13" key="1">
    <citation type="submission" date="2013-09" db="EMBL/GenBank/DDBJ databases">
        <title>Corchorus olitorius genome sequencing.</title>
        <authorList>
            <person name="Alam M."/>
            <person name="Haque M.S."/>
            <person name="Islam M.S."/>
            <person name="Emdad E.M."/>
            <person name="Islam M.M."/>
            <person name="Ahmed B."/>
            <person name="Halim A."/>
            <person name="Hossen Q.M.M."/>
            <person name="Hossain M.Z."/>
            <person name="Ahmed R."/>
            <person name="Khan M.M."/>
            <person name="Islam R."/>
            <person name="Rashid M.M."/>
            <person name="Khan S.A."/>
            <person name="Rahman M.S."/>
            <person name="Alam M."/>
            <person name="Yahiya A.S."/>
            <person name="Khan M.S."/>
            <person name="Azam M.S."/>
            <person name="Haque T."/>
            <person name="Lashkar M.Z.H."/>
            <person name="Akhand A.I."/>
            <person name="Morshed G."/>
            <person name="Roy S."/>
            <person name="Uddin K.S."/>
            <person name="Rabeya T."/>
            <person name="Hossain A.S."/>
            <person name="Chowdhury A."/>
            <person name="Snigdha A.R."/>
            <person name="Mortoza M.S."/>
            <person name="Matin S.A."/>
            <person name="Hoque S.M.E."/>
            <person name="Islam M.K."/>
            <person name="Roy D.K."/>
            <person name="Haider R."/>
            <person name="Moosa M.M."/>
            <person name="Elias S.M."/>
            <person name="Hasan A.M."/>
            <person name="Jahan S."/>
            <person name="Shafiuddin M."/>
            <person name="Mahmood N."/>
            <person name="Shommy N.S."/>
        </authorList>
    </citation>
    <scope>NUCLEOTIDE SEQUENCE [LARGE SCALE GENOMIC DNA]</scope>
    <source>
        <strain evidence="13">cv. O-4</strain>
    </source>
</reference>
<comment type="subcellular location">
    <subcellularLocation>
        <location evidence="1">Cell membrane</location>
        <topology evidence="1">Lipid-anchor</topology>
        <topology evidence="1">GPI-anchor</topology>
    </subcellularLocation>
</comment>
<dbReference type="OrthoDB" id="659547at2759"/>
<evidence type="ECO:0000313" key="12">
    <source>
        <dbReference type="EMBL" id="OMO60356.1"/>
    </source>
</evidence>
<keyword evidence="5 10" id="KW-0732">Signal</keyword>
<feature type="domain" description="Bifunctional inhibitor/plant lipid transfer protein/seed storage helical" evidence="11">
    <location>
        <begin position="39"/>
        <end position="117"/>
    </location>
</feature>
<dbReference type="FunFam" id="1.10.110.10:FF:000001">
    <property type="entry name" value="Bifunctional inhibitor/lipid-transfer protein/seed storage 2S albumin superfamily protein"/>
    <property type="match status" value="1"/>
</dbReference>
<keyword evidence="6" id="KW-1015">Disulfide bond</keyword>
<feature type="chain" id="PRO_5012503628" evidence="10">
    <location>
        <begin position="23"/>
        <end position="220"/>
    </location>
</feature>
<evidence type="ECO:0000313" key="13">
    <source>
        <dbReference type="Proteomes" id="UP000187203"/>
    </source>
</evidence>
<organism evidence="12 13">
    <name type="scientific">Corchorus olitorius</name>
    <dbReference type="NCBI Taxonomy" id="93759"/>
    <lineage>
        <taxon>Eukaryota</taxon>
        <taxon>Viridiplantae</taxon>
        <taxon>Streptophyta</taxon>
        <taxon>Embryophyta</taxon>
        <taxon>Tracheophyta</taxon>
        <taxon>Spermatophyta</taxon>
        <taxon>Magnoliopsida</taxon>
        <taxon>eudicotyledons</taxon>
        <taxon>Gunneridae</taxon>
        <taxon>Pentapetalae</taxon>
        <taxon>rosids</taxon>
        <taxon>malvids</taxon>
        <taxon>Malvales</taxon>
        <taxon>Malvaceae</taxon>
        <taxon>Grewioideae</taxon>
        <taxon>Apeibeae</taxon>
        <taxon>Corchorus</taxon>
    </lineage>
</organism>
<protein>
    <submittedName>
        <fullName evidence="12">Plant lipid transfer protein/Par allergen</fullName>
    </submittedName>
</protein>
<evidence type="ECO:0000256" key="6">
    <source>
        <dbReference type="ARBA" id="ARBA00023157"/>
    </source>
</evidence>